<gene>
    <name evidence="2" type="ORF">F960_03104</name>
</gene>
<dbReference type="AlphaFoldDB" id="N8ZFT4"/>
<protein>
    <recommendedName>
        <fullName evidence="4">Lipocalin-like domain-containing protein</fullName>
    </recommendedName>
</protein>
<keyword evidence="1" id="KW-0732">Signal</keyword>
<evidence type="ECO:0000313" key="2">
    <source>
        <dbReference type="EMBL" id="ENV32599.1"/>
    </source>
</evidence>
<sequence>MKNITLLVLSLFSLSGCVSINAQKISDPSETNTRGLIGVWTSKLVVSESSFQINPDNSGKYCMSILNSNSVNSFKIENDVITLNEGSKFKIINSDQNKIIIRPLRTKKENEDLKYVPENYFDTQYVKDDNLSLTSEYCKKAFTK</sequence>
<dbReference type="InterPro" id="IPR054659">
    <property type="entry name" value="J517_1871_lipoprot"/>
</dbReference>
<accession>N8ZFT4</accession>
<dbReference type="Proteomes" id="UP000013117">
    <property type="component" value="Unassembled WGS sequence"/>
</dbReference>
<dbReference type="PROSITE" id="PS51257">
    <property type="entry name" value="PROKAR_LIPOPROTEIN"/>
    <property type="match status" value="1"/>
</dbReference>
<organism evidence="2 3">
    <name type="scientific">Acinetobacter gerneri DSM 14967 = CIP 107464 = MTCC 9824</name>
    <dbReference type="NCBI Taxonomy" id="1120926"/>
    <lineage>
        <taxon>Bacteria</taxon>
        <taxon>Pseudomonadati</taxon>
        <taxon>Pseudomonadota</taxon>
        <taxon>Gammaproteobacteria</taxon>
        <taxon>Moraxellales</taxon>
        <taxon>Moraxellaceae</taxon>
        <taxon>Acinetobacter</taxon>
    </lineage>
</organism>
<dbReference type="PATRIC" id="fig|1120926.3.peg.3019"/>
<proteinExistence type="predicted"/>
<reference evidence="2 3" key="1">
    <citation type="submission" date="2013-02" db="EMBL/GenBank/DDBJ databases">
        <title>The Genome Sequence of Acinetobacter gerneri CIP 107464.</title>
        <authorList>
            <consortium name="The Broad Institute Genome Sequencing Platform"/>
            <consortium name="The Broad Institute Genome Sequencing Center for Infectious Disease"/>
            <person name="Cerqueira G."/>
            <person name="Feldgarden M."/>
            <person name="Courvalin P."/>
            <person name="Perichon B."/>
            <person name="Grillot-Courvalin C."/>
            <person name="Clermont D."/>
            <person name="Rocha E."/>
            <person name="Yoon E.-J."/>
            <person name="Nemec A."/>
            <person name="Walker B."/>
            <person name="Young S.K."/>
            <person name="Zeng Q."/>
            <person name="Gargeya S."/>
            <person name="Fitzgerald M."/>
            <person name="Haas B."/>
            <person name="Abouelleil A."/>
            <person name="Alvarado L."/>
            <person name="Arachchi H.M."/>
            <person name="Berlin A.M."/>
            <person name="Chapman S.B."/>
            <person name="Dewar J."/>
            <person name="Goldberg J."/>
            <person name="Griggs A."/>
            <person name="Gujja S."/>
            <person name="Hansen M."/>
            <person name="Howarth C."/>
            <person name="Imamovic A."/>
            <person name="Larimer J."/>
            <person name="McCowan C."/>
            <person name="Murphy C."/>
            <person name="Neiman D."/>
            <person name="Pearson M."/>
            <person name="Priest M."/>
            <person name="Roberts A."/>
            <person name="Saif S."/>
            <person name="Shea T."/>
            <person name="Sisk P."/>
            <person name="Sykes S."/>
            <person name="Wortman J."/>
            <person name="Nusbaum C."/>
            <person name="Birren B."/>
        </authorList>
    </citation>
    <scope>NUCLEOTIDE SEQUENCE [LARGE SCALE GENOMIC DNA]</scope>
    <source>
        <strain evidence="2 3">CIP 107464</strain>
    </source>
</reference>
<keyword evidence="3" id="KW-1185">Reference proteome</keyword>
<dbReference type="HOGENOM" id="CLU_1792293_0_0_6"/>
<feature type="signal peptide" evidence="1">
    <location>
        <begin position="1"/>
        <end position="22"/>
    </location>
</feature>
<name>N8ZFT4_9GAMM</name>
<dbReference type="EMBL" id="APPN01000073">
    <property type="protein sequence ID" value="ENV32599.1"/>
    <property type="molecule type" value="Genomic_DNA"/>
</dbReference>
<comment type="caution">
    <text evidence="2">The sequence shown here is derived from an EMBL/GenBank/DDBJ whole genome shotgun (WGS) entry which is preliminary data.</text>
</comment>
<evidence type="ECO:0008006" key="4">
    <source>
        <dbReference type="Google" id="ProtNLM"/>
    </source>
</evidence>
<evidence type="ECO:0000256" key="1">
    <source>
        <dbReference type="SAM" id="SignalP"/>
    </source>
</evidence>
<dbReference type="RefSeq" id="WP_004866311.1">
    <property type="nucleotide sequence ID" value="NZ_ASYY01000139.1"/>
</dbReference>
<evidence type="ECO:0000313" key="3">
    <source>
        <dbReference type="Proteomes" id="UP000013117"/>
    </source>
</evidence>
<dbReference type="NCBIfam" id="NF045606">
    <property type="entry name" value="lipo_J517_1871"/>
    <property type="match status" value="1"/>
</dbReference>
<dbReference type="GeneID" id="84210396"/>
<feature type="chain" id="PRO_5004138116" description="Lipocalin-like domain-containing protein" evidence="1">
    <location>
        <begin position="23"/>
        <end position="144"/>
    </location>
</feature>